<dbReference type="PROSITE" id="PS00477">
    <property type="entry name" value="ALPHA_2_MACROGLOBULIN"/>
    <property type="match status" value="1"/>
</dbReference>
<dbReference type="SMART" id="SM00104">
    <property type="entry name" value="ANATO"/>
    <property type="match status" value="1"/>
</dbReference>
<dbReference type="InterPro" id="IPR009048">
    <property type="entry name" value="A-macroglobulin_rcpt-bd"/>
</dbReference>
<dbReference type="PROSITE" id="PS01178">
    <property type="entry name" value="ANAPHYLATOXIN_2"/>
    <property type="match status" value="1"/>
</dbReference>
<dbReference type="SUPFAM" id="SSF49410">
    <property type="entry name" value="Alpha-macroglobulin receptor domain"/>
    <property type="match status" value="1"/>
</dbReference>
<dbReference type="InterPro" id="IPR018933">
    <property type="entry name" value="Netrin_module_non-TIMP"/>
</dbReference>
<dbReference type="InterPro" id="IPR019742">
    <property type="entry name" value="MacrogloblnA2_CS"/>
</dbReference>
<dbReference type="Pfam" id="PF01835">
    <property type="entry name" value="MG2"/>
    <property type="match status" value="1"/>
</dbReference>
<dbReference type="InterPro" id="IPR041555">
    <property type="entry name" value="MG3"/>
</dbReference>
<dbReference type="FunFam" id="2.60.40.1930:FF:000008">
    <property type="entry name" value="Complement C3"/>
    <property type="match status" value="1"/>
</dbReference>
<dbReference type="Gene3D" id="2.60.40.1930">
    <property type="match status" value="3"/>
</dbReference>
<dbReference type="Pfam" id="PF07678">
    <property type="entry name" value="TED_complement"/>
    <property type="match status" value="1"/>
</dbReference>
<dbReference type="Pfam" id="PF07677">
    <property type="entry name" value="A2M_recep"/>
    <property type="match status" value="1"/>
</dbReference>
<dbReference type="InterPro" id="IPR008993">
    <property type="entry name" value="TIMP-like_OB-fold"/>
</dbReference>
<dbReference type="Pfam" id="PF17789">
    <property type="entry name" value="MG4"/>
    <property type="match status" value="1"/>
</dbReference>
<dbReference type="InterPro" id="IPR018081">
    <property type="entry name" value="Anaphylatoxin_comp_syst"/>
</dbReference>
<dbReference type="PANTHER" id="PTHR11412:SF81">
    <property type="entry name" value="COMPLEMENT C3"/>
    <property type="match status" value="1"/>
</dbReference>
<gene>
    <name evidence="7" type="primary">LOC495206</name>
</gene>
<evidence type="ECO:0000256" key="2">
    <source>
        <dbReference type="ARBA" id="ARBA00022525"/>
    </source>
</evidence>
<proteinExistence type="predicted"/>
<dbReference type="OMA" id="GEPFANN"/>
<dbReference type="Gene3D" id="1.50.10.20">
    <property type="match status" value="1"/>
</dbReference>
<dbReference type="FunFam" id="2.60.40.1930:FF:000006">
    <property type="entry name" value="Complement C3"/>
    <property type="match status" value="1"/>
</dbReference>
<protein>
    <submittedName>
        <fullName evidence="7">A.superbus venom factor 1</fullName>
    </submittedName>
</protein>
<dbReference type="FunFam" id="2.20.130.20:FF:000001">
    <property type="entry name" value="Complement C3"/>
    <property type="match status" value="1"/>
</dbReference>
<dbReference type="Gene3D" id="2.60.40.1940">
    <property type="match status" value="1"/>
</dbReference>
<dbReference type="Pfam" id="PF01759">
    <property type="entry name" value="NTR"/>
    <property type="match status" value="1"/>
</dbReference>
<dbReference type="SMART" id="SM01359">
    <property type="entry name" value="A2M_N_2"/>
    <property type="match status" value="1"/>
</dbReference>
<dbReference type="Gene3D" id="2.60.40.10">
    <property type="entry name" value="Immunoglobulins"/>
    <property type="match status" value="2"/>
</dbReference>
<dbReference type="Proteomes" id="UP000186698">
    <property type="component" value="Chromosome 3L"/>
</dbReference>
<dbReference type="InterPro" id="IPR040839">
    <property type="entry name" value="MG4"/>
</dbReference>
<dbReference type="InterPro" id="IPR050473">
    <property type="entry name" value="A2M/Complement_sys"/>
</dbReference>
<dbReference type="SMART" id="SM00643">
    <property type="entry name" value="C345C"/>
    <property type="match status" value="1"/>
</dbReference>
<dbReference type="SMART" id="SM01361">
    <property type="entry name" value="A2M_recep"/>
    <property type="match status" value="1"/>
</dbReference>
<dbReference type="PRINTS" id="PR00004">
    <property type="entry name" value="ANAPHYLATOXN"/>
</dbReference>
<dbReference type="Gene3D" id="2.40.50.120">
    <property type="match status" value="1"/>
</dbReference>
<dbReference type="GO" id="GO:0006954">
    <property type="term" value="P:inflammatory response"/>
    <property type="evidence" value="ECO:0007669"/>
    <property type="project" value="InterPro"/>
</dbReference>
<keyword evidence="2" id="KW-0964">Secreted</keyword>
<dbReference type="GO" id="GO:0006956">
    <property type="term" value="P:complement activation"/>
    <property type="evidence" value="ECO:0007669"/>
    <property type="project" value="InterPro"/>
</dbReference>
<name>A0A1L8H357_XENLA</name>
<dbReference type="GO" id="GO:0004866">
    <property type="term" value="F:endopeptidase inhibitor activity"/>
    <property type="evidence" value="ECO:0007669"/>
    <property type="project" value="InterPro"/>
</dbReference>
<dbReference type="Pfam" id="PF21308">
    <property type="entry name" value="C3_CUB2"/>
    <property type="match status" value="1"/>
</dbReference>
<dbReference type="InterPro" id="IPR011626">
    <property type="entry name" value="Alpha-macroglobulin_TED"/>
</dbReference>
<dbReference type="Gene3D" id="2.60.120.1540">
    <property type="match status" value="1"/>
</dbReference>
<evidence type="ECO:0000313" key="6">
    <source>
        <dbReference type="Proteomes" id="UP000186698"/>
    </source>
</evidence>
<dbReference type="GO" id="GO:0005615">
    <property type="term" value="C:extracellular space"/>
    <property type="evidence" value="ECO:0007669"/>
    <property type="project" value="InterPro"/>
</dbReference>
<keyword evidence="4" id="KW-0882">Thioester bond</keyword>
<evidence type="ECO:0000256" key="3">
    <source>
        <dbReference type="ARBA" id="ARBA00022729"/>
    </source>
</evidence>
<dbReference type="InterPro" id="IPR035815">
    <property type="entry name" value="NTR_complement_C3"/>
</dbReference>
<dbReference type="CDD" id="cd03583">
    <property type="entry name" value="NTR_complement_C3"/>
    <property type="match status" value="1"/>
</dbReference>
<dbReference type="SMART" id="SM01419">
    <property type="entry name" value="Thiol-ester_cl"/>
    <property type="match status" value="1"/>
</dbReference>
<dbReference type="InterPro" id="IPR011625">
    <property type="entry name" value="A2M_N_BRD"/>
</dbReference>
<dbReference type="Pfam" id="PF07703">
    <property type="entry name" value="A2M_BRD"/>
    <property type="match status" value="1"/>
</dbReference>
<evidence type="ECO:0000256" key="1">
    <source>
        <dbReference type="ARBA" id="ARBA00004613"/>
    </source>
</evidence>
<dbReference type="Gene3D" id="6.20.50.160">
    <property type="match status" value="1"/>
</dbReference>
<dbReference type="InterPro" id="IPR001840">
    <property type="entry name" value="Anaphylatoxn_comp_syst_dom"/>
</dbReference>
<dbReference type="SUPFAM" id="SSF47686">
    <property type="entry name" value="Anaphylotoxins (complement system)"/>
    <property type="match status" value="1"/>
</dbReference>
<evidence type="ECO:0000313" key="7">
    <source>
        <dbReference type="RefSeq" id="XP_041443246.1"/>
    </source>
</evidence>
<dbReference type="SUPFAM" id="SSF48239">
    <property type="entry name" value="Terpenoid cyclases/Protein prenyltransferases"/>
    <property type="match status" value="1"/>
</dbReference>
<dbReference type="Gene3D" id="2.60.40.690">
    <property type="entry name" value="Alpha-macroglobulin, receptor-binding domain"/>
    <property type="match status" value="1"/>
</dbReference>
<dbReference type="Pfam" id="PF17790">
    <property type="entry name" value="MG1"/>
    <property type="match status" value="1"/>
</dbReference>
<dbReference type="KEGG" id="xla:495206"/>
<dbReference type="GeneID" id="495206"/>
<dbReference type="PaxDb" id="8355-A0A1L8H357"/>
<sequence>MGCRLLSLSFLLLISGSYAQSQCILITPSLLRVESEETIVIDAQGQNAAFEAEVIIQDFPQKKLNLVSAKVSLNINNGFLGTVTVKISSTDLPKDTRNKQYVYVSVKSNVCALEKVVLLSFHSGYIFLQTDKTIYTPGSTVLYRIYSMNYKMQPISKTLIIEFVTPDGVIVKRDSIFQDTKSGIISQSHRLPELLSLGVWTISAKYEDTPQQNYTTNFEVKEYVLPSMEIILKPDTNYFYADAETFGVDIHAQYLYGKPVEGYAFVLFGIRKDDVKKGITESLTRVRIEDGEGRAELNRKDLVKYFEKPEDMLQFSLYVTVSVFTETGSDMVESEIENINIVTSPYKVLFTKTSKYFKPGMPFDMMVYVTNPDGSPAHRVPVVAEPGNVKGTTQVDGTTRLKINTRSDINLLPITVKTDDSKLPAQRQATATMTATAYRPSKAHGNYLHISISGSEIKPQEDTDVNFIIRNTDASVQSQIKHFTYLIMSRGRIVKVGRQQRQPGQPLVTMSLVVSEDIIPSFRIVAYYIVGASGGHDVVSDSLWVDVVDDCMGTLSVTGDKERDNAVQTPGSPMRLKLRADHKAYVGLVIVDKGVFVLNKKFKITQKKVWDSVEKSDIGCTPGSGANSEGVFFDAGLALQTSFGINTAQRSETHCQALAQRKKRSSVALIEIKAGKASEYKDKAKKCCLDGMQENLMGHSCERRARYILDGKECVNAFLDCCKYFEKKREAEKLSKDEDTLGRSEEDDEYMLDSDIVSRTEFPESWFWKVEQMAEKPDVNGISSKSLNVFLKDSITTWEVLAVSLSETKGLCVGQPYEIKVMKDFFIDLKLPYSVVRNEQVEIRAILYNYGNDKIKVRVELTHNPEFCSLSTAKKRYRQEVWIGGLSSTTVPIVIVPLTLGQHEIEVKASVSGVFASDGVRKKLKVVPEGMRIAQDLKTIILEPEVKGKDGVQEEKVVALNPPNVVPRTEIDTTITLQGTPISQMVEDAIDGNNMNHLIVMPSGCGEQNMVTMTPSVIVTRYLDATGQWDRVGVNSRDQALKNMRQGYTQQMAYRQPNNAYAIYLTKPASTWLTGYVAKVFGMAQEFIDIEDKVLCGAVKWLILERQKPDGLFEENAPVIQQNMVGGITTGAAEAESSLTAFIVIAMLECQRTCNQHINNLQVSIDKASDYLVGQYQGLQKPYSIAITSYALALAGKLPNTKKLLSASNGNTHWGEIRERFISLEATSYALLTLLKMKEYDLTGGIVHWINEKRYYGAVHGSTQATIVMFQALAQYQTDIPSVNELNLDVSLHLPERQQPLTYRINLENALLARSAETRLNQDFVVKAQGKGQGTLRVVTVYHALVTEKERKCLNFDLSVKVKKEQIARPSEGARATVSIEACARHLKNVDATMSIIDISMMTGFSPDTDSLDRLMKGVDRYISMYEVNKGANDKGTLILYLDKVSHTEEECVKFYAHQFFEVGFIQPASVSVYDYYNPDSRCTKFYHVEEGSALLGRICQGDICRCAEENCFMQQQIEGKITAESRINMACAPGVDFVYKATLTEVQPSDNFDNYVMTIKKVIKQGTDEDPADKTRNFISHIKCRKALAMQLNRDYLIWGVTGDLWLKPDGYSYIIGKDTWMEWWPNERECQQRENQDLCDDFDTVSDNLEIVGCSS</sequence>
<dbReference type="PROSITE" id="PS50189">
    <property type="entry name" value="NTR"/>
    <property type="match status" value="1"/>
</dbReference>
<dbReference type="CDD" id="cd00017">
    <property type="entry name" value="ANATO"/>
    <property type="match status" value="1"/>
</dbReference>
<dbReference type="FunFam" id="2.60.40.10:FF:000155">
    <property type="entry name" value="complement C3 isoform X1"/>
    <property type="match status" value="1"/>
</dbReference>
<dbReference type="Pfam" id="PF17791">
    <property type="entry name" value="MG3"/>
    <property type="match status" value="1"/>
</dbReference>
<dbReference type="FunFam" id="2.40.50.120:FF:000013">
    <property type="entry name" value="Complement C3"/>
    <property type="match status" value="1"/>
</dbReference>
<dbReference type="OrthoDB" id="6359008at2759"/>
<dbReference type="InterPro" id="IPR013783">
    <property type="entry name" value="Ig-like_fold"/>
</dbReference>
<dbReference type="InterPro" id="IPR047565">
    <property type="entry name" value="Alpha-macroglob_thiol-ester_cl"/>
</dbReference>
<dbReference type="Gene3D" id="2.20.130.20">
    <property type="match status" value="1"/>
</dbReference>
<keyword evidence="5" id="KW-1015">Disulfide bond</keyword>
<keyword evidence="6" id="KW-1185">Reference proteome</keyword>
<evidence type="ECO:0000256" key="4">
    <source>
        <dbReference type="ARBA" id="ARBA00022966"/>
    </source>
</evidence>
<dbReference type="FunFam" id="2.60.40.1940:FF:000001">
    <property type="entry name" value="Complement component C3"/>
    <property type="match status" value="1"/>
</dbReference>
<dbReference type="InterPro" id="IPR002890">
    <property type="entry name" value="MG2"/>
</dbReference>
<dbReference type="STRING" id="8355.A0A1L8H357"/>
<dbReference type="CDD" id="cd02896">
    <property type="entry name" value="complement_C3_C4_C5"/>
    <property type="match status" value="1"/>
</dbReference>
<comment type="subcellular location">
    <subcellularLocation>
        <location evidence="1">Secreted</location>
    </subcellularLocation>
</comment>
<dbReference type="InterPro" id="IPR048848">
    <property type="entry name" value="C3_CUB2"/>
</dbReference>
<dbReference type="PROSITE" id="PS01177">
    <property type="entry name" value="ANAPHYLATOXIN_1"/>
    <property type="match status" value="1"/>
</dbReference>
<dbReference type="InterPro" id="IPR000020">
    <property type="entry name" value="Anaphylatoxin/fibulin"/>
</dbReference>
<dbReference type="InterPro" id="IPR008930">
    <property type="entry name" value="Terpenoid_cyclase/PrenylTrfase"/>
</dbReference>
<dbReference type="Pfam" id="PF01821">
    <property type="entry name" value="ANATO"/>
    <property type="match status" value="1"/>
</dbReference>
<dbReference type="SMART" id="SM01360">
    <property type="entry name" value="A2M"/>
    <property type="match status" value="1"/>
</dbReference>
<dbReference type="InterPro" id="IPR036595">
    <property type="entry name" value="A-macroglobulin_rcpt-bd_sf"/>
</dbReference>
<dbReference type="InterPro" id="IPR001599">
    <property type="entry name" value="Macroglobln_a2"/>
</dbReference>
<reference evidence="7" key="1">
    <citation type="submission" date="2025-08" db="UniProtKB">
        <authorList>
            <consortium name="RefSeq"/>
        </authorList>
    </citation>
    <scope>IDENTIFICATION</scope>
    <source>
        <strain evidence="7">J_2021</strain>
        <tissue evidence="7">Erythrocytes</tissue>
    </source>
</reference>
<dbReference type="CTD" id="495206"/>
<accession>A0A1L8H357</accession>
<dbReference type="RefSeq" id="XP_041443246.1">
    <property type="nucleotide sequence ID" value="XM_041587312.1"/>
</dbReference>
<dbReference type="Pfam" id="PF00207">
    <property type="entry name" value="A2M"/>
    <property type="match status" value="1"/>
</dbReference>
<organism evidence="6 7">
    <name type="scientific">Xenopus laevis</name>
    <name type="common">African clawed frog</name>
    <dbReference type="NCBI Taxonomy" id="8355"/>
    <lineage>
        <taxon>Eukaryota</taxon>
        <taxon>Metazoa</taxon>
        <taxon>Chordata</taxon>
        <taxon>Craniata</taxon>
        <taxon>Vertebrata</taxon>
        <taxon>Euteleostomi</taxon>
        <taxon>Amphibia</taxon>
        <taxon>Batrachia</taxon>
        <taxon>Anura</taxon>
        <taxon>Pipoidea</taxon>
        <taxon>Pipidae</taxon>
        <taxon>Xenopodinae</taxon>
        <taxon>Xenopus</taxon>
        <taxon>Xenopus</taxon>
    </lineage>
</organism>
<evidence type="ECO:0000256" key="5">
    <source>
        <dbReference type="ARBA" id="ARBA00023157"/>
    </source>
</evidence>
<dbReference type="PANTHER" id="PTHR11412">
    <property type="entry name" value="MACROGLOBULIN / COMPLEMENT"/>
    <property type="match status" value="1"/>
</dbReference>
<keyword evidence="3" id="KW-0732">Signal</keyword>
<dbReference type="InterPro" id="IPR041425">
    <property type="entry name" value="C3/4/5_MG1"/>
</dbReference>
<dbReference type="SUPFAM" id="SSF50242">
    <property type="entry name" value="TIMP-like"/>
    <property type="match status" value="1"/>
</dbReference>
<dbReference type="InterPro" id="IPR001134">
    <property type="entry name" value="Netrin_domain"/>
</dbReference>
<dbReference type="Gene3D" id="1.20.91.20">
    <property type="entry name" value="Anaphylotoxins (complement system)"/>
    <property type="match status" value="1"/>
</dbReference>